<dbReference type="EMBL" id="UYRT01091045">
    <property type="protein sequence ID" value="VDN36719.1"/>
    <property type="molecule type" value="Genomic_DNA"/>
</dbReference>
<gene>
    <name evidence="1" type="ORF">GPUH_LOCUS20746</name>
</gene>
<evidence type="ECO:0000313" key="1">
    <source>
        <dbReference type="EMBL" id="VDN36719.1"/>
    </source>
</evidence>
<keyword evidence="2" id="KW-1185">Reference proteome</keyword>
<dbReference type="Proteomes" id="UP000271098">
    <property type="component" value="Unassembled WGS sequence"/>
</dbReference>
<dbReference type="AlphaFoldDB" id="A0A3P7R6P4"/>
<organism evidence="1 2">
    <name type="scientific">Gongylonema pulchrum</name>
    <dbReference type="NCBI Taxonomy" id="637853"/>
    <lineage>
        <taxon>Eukaryota</taxon>
        <taxon>Metazoa</taxon>
        <taxon>Ecdysozoa</taxon>
        <taxon>Nematoda</taxon>
        <taxon>Chromadorea</taxon>
        <taxon>Rhabditida</taxon>
        <taxon>Spirurina</taxon>
        <taxon>Spiruromorpha</taxon>
        <taxon>Spiruroidea</taxon>
        <taxon>Gongylonematidae</taxon>
        <taxon>Gongylonema</taxon>
    </lineage>
</organism>
<sequence>MVQMAPQYYDMSTFPDCDAKRKLQHTISALQALRAARGL</sequence>
<evidence type="ECO:0000313" key="2">
    <source>
        <dbReference type="Proteomes" id="UP000271098"/>
    </source>
</evidence>
<dbReference type="OrthoDB" id="10253254at2759"/>
<name>A0A3P7R6P4_9BILA</name>
<reference evidence="1 2" key="1">
    <citation type="submission" date="2018-11" db="EMBL/GenBank/DDBJ databases">
        <authorList>
            <consortium name="Pathogen Informatics"/>
        </authorList>
    </citation>
    <scope>NUCLEOTIDE SEQUENCE [LARGE SCALE GENOMIC DNA]</scope>
</reference>
<accession>A0A3P7R6P4</accession>
<proteinExistence type="predicted"/>
<protein>
    <submittedName>
        <fullName evidence="1">Uncharacterized protein</fullName>
    </submittedName>
</protein>